<dbReference type="EMBL" id="CP002026">
    <property type="protein sequence ID" value="ADH91503.1"/>
    <property type="molecule type" value="Genomic_DNA"/>
</dbReference>
<feature type="domain" description="2Fe-2S ferredoxin-type" evidence="7">
    <location>
        <begin position="2"/>
        <end position="78"/>
    </location>
</feature>
<dbReference type="Gene3D" id="3.10.20.30">
    <property type="match status" value="1"/>
</dbReference>
<evidence type="ECO:0000256" key="3">
    <source>
        <dbReference type="ARBA" id="ARBA00023002"/>
    </source>
</evidence>
<dbReference type="PANTHER" id="PTHR44379">
    <property type="entry name" value="OXIDOREDUCTASE WITH IRON-SULFUR SUBUNIT"/>
    <property type="match status" value="1"/>
</dbReference>
<sequence>MTLVTLNVNGRALTAEAEPRTHLADFLRETHNLTGTHIGCEHGVCGACTLIIDGEPARSCITYAVSCADAEVTTIEGLDDDEVATQLRAAFRREHALQCGFCTPGMMVSARDVVLRLPEASEHEVRVAMSGNLCRCTGYVGIVRAVLSVLAERREAGQRGASDARSRLGPVGSGHAGATTPEAGAAAQPRRADARPAGARPTASARGVPIEPDWTPQTTFTKDFTVAHPPEKVWDFFGDVSAVARCLPGASLVGTPSDEHVEGQIRVKVGPITADFQGVADISRDDATRSGRIIGAGRDTRSNSATRGLITYVLKPEDEGRSTRVEVSIGYTLTGMLAQFGRSGLVQDIAGRLIGAFVQNLEASLGHTGSGGGAEPAMVSELNAGGLVFSVIAERLKAFWNRIFGR</sequence>
<dbReference type="CDD" id="cd07823">
    <property type="entry name" value="SRPBCC_5"/>
    <property type="match status" value="1"/>
</dbReference>
<keyword evidence="3" id="KW-0560">Oxidoreductase</keyword>
<dbReference type="GO" id="GO:0046872">
    <property type="term" value="F:metal ion binding"/>
    <property type="evidence" value="ECO:0007669"/>
    <property type="project" value="UniProtKB-KW"/>
</dbReference>
<dbReference type="InterPro" id="IPR036884">
    <property type="entry name" value="2Fe-2S-bd_dom_sf"/>
</dbReference>
<gene>
    <name evidence="8" type="ordered locus">Snov_4235</name>
</gene>
<evidence type="ECO:0000256" key="4">
    <source>
        <dbReference type="ARBA" id="ARBA00023004"/>
    </source>
</evidence>
<evidence type="ECO:0000259" key="7">
    <source>
        <dbReference type="PROSITE" id="PS51085"/>
    </source>
</evidence>
<dbReference type="InterPro" id="IPR036010">
    <property type="entry name" value="2Fe-2S_ferredoxin-like_sf"/>
</dbReference>
<dbReference type="STRING" id="639283.Snov_4235"/>
<dbReference type="InterPro" id="IPR012675">
    <property type="entry name" value="Beta-grasp_dom_sf"/>
</dbReference>
<keyword evidence="9" id="KW-1185">Reference proteome</keyword>
<dbReference type="Gene3D" id="3.30.530.20">
    <property type="match status" value="1"/>
</dbReference>
<dbReference type="GO" id="GO:0016491">
    <property type="term" value="F:oxidoreductase activity"/>
    <property type="evidence" value="ECO:0007669"/>
    <property type="project" value="UniProtKB-KW"/>
</dbReference>
<keyword evidence="2" id="KW-0479">Metal-binding</keyword>
<dbReference type="SUPFAM" id="SSF55961">
    <property type="entry name" value="Bet v1-like"/>
    <property type="match status" value="1"/>
</dbReference>
<name>D7A1S8_ANCN5</name>
<feature type="compositionally biased region" description="Low complexity" evidence="6">
    <location>
        <begin position="176"/>
        <end position="203"/>
    </location>
</feature>
<dbReference type="InterPro" id="IPR010419">
    <property type="entry name" value="CO_DH_gsu"/>
</dbReference>
<dbReference type="InterPro" id="IPR051452">
    <property type="entry name" value="Diverse_Oxidoreductases"/>
</dbReference>
<protein>
    <submittedName>
        <fullName evidence="8">(2Fe-2S)-binding domain protein</fullName>
    </submittedName>
</protein>
<dbReference type="SUPFAM" id="SSF47741">
    <property type="entry name" value="CO dehydrogenase ISP C-domain like"/>
    <property type="match status" value="1"/>
</dbReference>
<evidence type="ECO:0000256" key="1">
    <source>
        <dbReference type="ARBA" id="ARBA00022714"/>
    </source>
</evidence>
<reference evidence="8 9" key="1">
    <citation type="journal article" date="2012" name="Stand. Genomic Sci.">
        <title>Complete genome sequence of the facultatively chemolithoautotrophic and methylotrophic alpha Proteobacterium Starkeya novella type strain (ATCC 8093(T)).</title>
        <authorList>
            <person name="Kappler U."/>
            <person name="Davenport K."/>
            <person name="Beatson S."/>
            <person name="Lucas S."/>
            <person name="Lapidus A."/>
            <person name="Copeland A."/>
            <person name="Berry K.W."/>
            <person name="Glavina Del Rio T."/>
            <person name="Hammon N."/>
            <person name="Dalin E."/>
            <person name="Tice H."/>
            <person name="Pitluck S."/>
            <person name="Richardson P."/>
            <person name="Bruce D."/>
            <person name="Goodwin L.A."/>
            <person name="Han C."/>
            <person name="Tapia R."/>
            <person name="Detter J.C."/>
            <person name="Chang Y.J."/>
            <person name="Jeffries C.D."/>
            <person name="Land M."/>
            <person name="Hauser L."/>
            <person name="Kyrpides N.C."/>
            <person name="Goker M."/>
            <person name="Ivanova N."/>
            <person name="Klenk H.P."/>
            <person name="Woyke T."/>
        </authorList>
    </citation>
    <scope>NUCLEOTIDE SEQUENCE [LARGE SCALE GENOMIC DNA]</scope>
    <source>
        <strain evidence="9">ATCC 8093 / DSM 506 / JCM 20403 / CCM 1077 / IAM 12100 / NBRC 12443 / NCIMB 10456</strain>
    </source>
</reference>
<dbReference type="eggNOG" id="COG3427">
    <property type="taxonomic scope" value="Bacteria"/>
</dbReference>
<dbReference type="CDD" id="cd00207">
    <property type="entry name" value="fer2"/>
    <property type="match status" value="1"/>
</dbReference>
<dbReference type="GO" id="GO:0051537">
    <property type="term" value="F:2 iron, 2 sulfur cluster binding"/>
    <property type="evidence" value="ECO:0007669"/>
    <property type="project" value="UniProtKB-KW"/>
</dbReference>
<dbReference type="InterPro" id="IPR002888">
    <property type="entry name" value="2Fe-2S-bd"/>
</dbReference>
<dbReference type="InterPro" id="IPR023393">
    <property type="entry name" value="START-like_dom_sf"/>
</dbReference>
<dbReference type="Pfam" id="PF06240">
    <property type="entry name" value="COXG"/>
    <property type="match status" value="1"/>
</dbReference>
<evidence type="ECO:0000256" key="2">
    <source>
        <dbReference type="ARBA" id="ARBA00022723"/>
    </source>
</evidence>
<evidence type="ECO:0000313" key="8">
    <source>
        <dbReference type="EMBL" id="ADH91503.1"/>
    </source>
</evidence>
<dbReference type="eggNOG" id="COG2080">
    <property type="taxonomic scope" value="Bacteria"/>
</dbReference>
<dbReference type="Pfam" id="PF01799">
    <property type="entry name" value="Fer2_2"/>
    <property type="match status" value="1"/>
</dbReference>
<evidence type="ECO:0000256" key="6">
    <source>
        <dbReference type="SAM" id="MobiDB-lite"/>
    </source>
</evidence>
<evidence type="ECO:0000313" key="9">
    <source>
        <dbReference type="Proteomes" id="UP000006633"/>
    </source>
</evidence>
<dbReference type="KEGG" id="sno:Snov_4235"/>
<dbReference type="AlphaFoldDB" id="D7A1S8"/>
<proteinExistence type="predicted"/>
<dbReference type="Gene3D" id="1.10.150.120">
    <property type="entry name" value="[2Fe-2S]-binding domain"/>
    <property type="match status" value="1"/>
</dbReference>
<dbReference type="HOGENOM" id="CLU_731168_0_0_5"/>
<dbReference type="PROSITE" id="PS51085">
    <property type="entry name" value="2FE2S_FER_2"/>
    <property type="match status" value="1"/>
</dbReference>
<dbReference type="PANTHER" id="PTHR44379:SF8">
    <property type="entry name" value="XANTHINE DEHYDROGENASE IRON-SULFUR-BINDING SUBUNIT XDHC-RELATED"/>
    <property type="match status" value="1"/>
</dbReference>
<dbReference type="PROSITE" id="PS00197">
    <property type="entry name" value="2FE2S_FER_1"/>
    <property type="match status" value="1"/>
</dbReference>
<feature type="region of interest" description="Disordered" evidence="6">
    <location>
        <begin position="156"/>
        <end position="216"/>
    </location>
</feature>
<accession>D7A1S8</accession>
<organism evidence="8 9">
    <name type="scientific">Ancylobacter novellus (strain ATCC 8093 / DSM 506 / JCM 20403 / CCM 1077 / IAM 12100 / NBRC 12443 / NCIMB 10456)</name>
    <name type="common">Starkeya novella</name>
    <dbReference type="NCBI Taxonomy" id="639283"/>
    <lineage>
        <taxon>Bacteria</taxon>
        <taxon>Pseudomonadati</taxon>
        <taxon>Pseudomonadota</taxon>
        <taxon>Alphaproteobacteria</taxon>
        <taxon>Hyphomicrobiales</taxon>
        <taxon>Xanthobacteraceae</taxon>
        <taxon>Ancylobacter</taxon>
    </lineage>
</organism>
<dbReference type="InterPro" id="IPR006058">
    <property type="entry name" value="2Fe2S_fd_BS"/>
</dbReference>
<feature type="compositionally biased region" description="Basic and acidic residues" evidence="6">
    <location>
        <begin position="156"/>
        <end position="166"/>
    </location>
</feature>
<dbReference type="OrthoDB" id="8417304at2"/>
<keyword evidence="1" id="KW-0001">2Fe-2S</keyword>
<dbReference type="Pfam" id="PF00111">
    <property type="entry name" value="Fer2"/>
    <property type="match status" value="1"/>
</dbReference>
<dbReference type="InterPro" id="IPR001041">
    <property type="entry name" value="2Fe-2S_ferredoxin-type"/>
</dbReference>
<dbReference type="Proteomes" id="UP000006633">
    <property type="component" value="Chromosome"/>
</dbReference>
<keyword evidence="5" id="KW-0411">Iron-sulfur</keyword>
<dbReference type="FunFam" id="3.10.20.30:FF:000020">
    <property type="entry name" value="Xanthine dehydrogenase iron-sulfur subunit"/>
    <property type="match status" value="1"/>
</dbReference>
<dbReference type="SUPFAM" id="SSF54292">
    <property type="entry name" value="2Fe-2S ferredoxin-like"/>
    <property type="match status" value="1"/>
</dbReference>
<dbReference type="RefSeq" id="WP_013169003.1">
    <property type="nucleotide sequence ID" value="NC_014217.1"/>
</dbReference>
<evidence type="ECO:0000256" key="5">
    <source>
        <dbReference type="ARBA" id="ARBA00023014"/>
    </source>
</evidence>
<keyword evidence="4" id="KW-0408">Iron</keyword>